<feature type="non-terminal residue" evidence="1">
    <location>
        <position position="1"/>
    </location>
</feature>
<name>X0T297_9ZZZZ</name>
<reference evidence="1" key="1">
    <citation type="journal article" date="2014" name="Front. Microbiol.">
        <title>High frequency of phylogenetically diverse reductive dehalogenase-homologous genes in deep subseafloor sedimentary metagenomes.</title>
        <authorList>
            <person name="Kawai M."/>
            <person name="Futagami T."/>
            <person name="Toyoda A."/>
            <person name="Takaki Y."/>
            <person name="Nishi S."/>
            <person name="Hori S."/>
            <person name="Arai W."/>
            <person name="Tsubouchi T."/>
            <person name="Morono Y."/>
            <person name="Uchiyama I."/>
            <person name="Ito T."/>
            <person name="Fujiyama A."/>
            <person name="Inagaki F."/>
            <person name="Takami H."/>
        </authorList>
    </citation>
    <scope>NUCLEOTIDE SEQUENCE</scope>
    <source>
        <strain evidence="1">Expedition CK06-06</strain>
    </source>
</reference>
<dbReference type="EMBL" id="BARS01012527">
    <property type="protein sequence ID" value="GAF87603.1"/>
    <property type="molecule type" value="Genomic_DNA"/>
</dbReference>
<comment type="caution">
    <text evidence="1">The sequence shown here is derived from an EMBL/GenBank/DDBJ whole genome shotgun (WGS) entry which is preliminary data.</text>
</comment>
<dbReference type="AlphaFoldDB" id="X0T297"/>
<protein>
    <submittedName>
        <fullName evidence="1">Uncharacterized protein</fullName>
    </submittedName>
</protein>
<sequence>LDTNQGLRKKEIPIQLNYRRFLGNGKSRN</sequence>
<gene>
    <name evidence="1" type="ORF">S01H1_22266</name>
</gene>
<accession>X0T297</accession>
<organism evidence="1">
    <name type="scientific">marine sediment metagenome</name>
    <dbReference type="NCBI Taxonomy" id="412755"/>
    <lineage>
        <taxon>unclassified sequences</taxon>
        <taxon>metagenomes</taxon>
        <taxon>ecological metagenomes</taxon>
    </lineage>
</organism>
<evidence type="ECO:0000313" key="1">
    <source>
        <dbReference type="EMBL" id="GAF87603.1"/>
    </source>
</evidence>
<proteinExistence type="predicted"/>